<dbReference type="PROSITE" id="PS51253">
    <property type="entry name" value="HTH_CENPB"/>
    <property type="match status" value="1"/>
</dbReference>
<dbReference type="EMBL" id="QXFV01000155">
    <property type="protein sequence ID" value="KAE9048002.1"/>
    <property type="molecule type" value="Genomic_DNA"/>
</dbReference>
<protein>
    <recommendedName>
        <fullName evidence="3">HTH CENPB-type domain-containing protein</fullName>
    </recommendedName>
</protein>
<evidence type="ECO:0000256" key="2">
    <source>
        <dbReference type="SAM" id="MobiDB-lite"/>
    </source>
</evidence>
<name>A0A6A3P2V9_9STRA</name>
<proteinExistence type="predicted"/>
<gene>
    <name evidence="4" type="ORF">PR001_g3966</name>
</gene>
<accession>A0A6A3P2V9</accession>
<dbReference type="GO" id="GO:0003677">
    <property type="term" value="F:DNA binding"/>
    <property type="evidence" value="ECO:0007669"/>
    <property type="project" value="UniProtKB-KW"/>
</dbReference>
<dbReference type="InterPro" id="IPR006600">
    <property type="entry name" value="HTH_CenpB_DNA-bd_dom"/>
</dbReference>
<reference evidence="4 5" key="1">
    <citation type="submission" date="2018-09" db="EMBL/GenBank/DDBJ databases">
        <title>Genomic investigation of the strawberry pathogen Phytophthora fragariae indicates pathogenicity is determined by transcriptional variation in three key races.</title>
        <authorList>
            <person name="Adams T.M."/>
            <person name="Armitage A.D."/>
            <person name="Sobczyk M.K."/>
            <person name="Bates H.J."/>
            <person name="Dunwell J.M."/>
            <person name="Nellist C.F."/>
            <person name="Harrison R.J."/>
        </authorList>
    </citation>
    <scope>NUCLEOTIDE SEQUENCE [LARGE SCALE GENOMIC DNA]</scope>
    <source>
        <strain evidence="4 5">SCRP249</strain>
    </source>
</reference>
<sequence length="213" mass="23982">MVRIYAEKTKQATIALVQAGSFIVAVAEASGPKPFLPEDAEQHIYDWVVGRQLVGRPVGRSAIIKKAREVALRCSGQSIEEGWYKRFKERLTVGRNLERGFKACGLFPLSLVKMKARLDTFTRNGVPRHVELAAWLQLKSVVEDEILKLPAPLRKNLVKKRKRISVDGRLLTHEVLQEIEVSKRSSGVSKRGRKKRTQGSRSEENDIIESAVV</sequence>
<feature type="region of interest" description="Disordered" evidence="2">
    <location>
        <begin position="186"/>
        <end position="213"/>
    </location>
</feature>
<keyword evidence="1" id="KW-0238">DNA-binding</keyword>
<evidence type="ECO:0000313" key="5">
    <source>
        <dbReference type="Proteomes" id="UP000429607"/>
    </source>
</evidence>
<dbReference type="Pfam" id="PF03221">
    <property type="entry name" value="HTH_Tnp_Tc5"/>
    <property type="match status" value="1"/>
</dbReference>
<comment type="caution">
    <text evidence="4">The sequence shown here is derived from an EMBL/GenBank/DDBJ whole genome shotgun (WGS) entry which is preliminary data.</text>
</comment>
<evidence type="ECO:0000313" key="4">
    <source>
        <dbReference type="EMBL" id="KAE9048002.1"/>
    </source>
</evidence>
<feature type="domain" description="HTH CENPB-type" evidence="3">
    <location>
        <begin position="28"/>
        <end position="97"/>
    </location>
</feature>
<dbReference type="AlphaFoldDB" id="A0A6A3P2V9"/>
<organism evidence="4 5">
    <name type="scientific">Phytophthora rubi</name>
    <dbReference type="NCBI Taxonomy" id="129364"/>
    <lineage>
        <taxon>Eukaryota</taxon>
        <taxon>Sar</taxon>
        <taxon>Stramenopiles</taxon>
        <taxon>Oomycota</taxon>
        <taxon>Peronosporomycetes</taxon>
        <taxon>Peronosporales</taxon>
        <taxon>Peronosporaceae</taxon>
        <taxon>Phytophthora</taxon>
    </lineage>
</organism>
<evidence type="ECO:0000256" key="1">
    <source>
        <dbReference type="ARBA" id="ARBA00023125"/>
    </source>
</evidence>
<evidence type="ECO:0000259" key="3">
    <source>
        <dbReference type="PROSITE" id="PS51253"/>
    </source>
</evidence>
<dbReference type="Proteomes" id="UP000429607">
    <property type="component" value="Unassembled WGS sequence"/>
</dbReference>